<gene>
    <name evidence="3" type="ORF">K443DRAFT_679282</name>
</gene>
<evidence type="ECO:0000313" key="3">
    <source>
        <dbReference type="EMBL" id="KIK00286.1"/>
    </source>
</evidence>
<name>A0A0C9X5G4_9AGAR</name>
<dbReference type="Proteomes" id="UP000054477">
    <property type="component" value="Unassembled WGS sequence"/>
</dbReference>
<feature type="transmembrane region" description="Helical" evidence="2">
    <location>
        <begin position="141"/>
        <end position="161"/>
    </location>
</feature>
<organism evidence="3 4">
    <name type="scientific">Laccaria amethystina LaAM-08-1</name>
    <dbReference type="NCBI Taxonomy" id="1095629"/>
    <lineage>
        <taxon>Eukaryota</taxon>
        <taxon>Fungi</taxon>
        <taxon>Dikarya</taxon>
        <taxon>Basidiomycota</taxon>
        <taxon>Agaricomycotina</taxon>
        <taxon>Agaricomycetes</taxon>
        <taxon>Agaricomycetidae</taxon>
        <taxon>Agaricales</taxon>
        <taxon>Agaricineae</taxon>
        <taxon>Hydnangiaceae</taxon>
        <taxon>Laccaria</taxon>
    </lineage>
</organism>
<dbReference type="HOGENOM" id="CLU_068925_0_0_1"/>
<feature type="transmembrane region" description="Helical" evidence="2">
    <location>
        <begin position="75"/>
        <end position="96"/>
    </location>
</feature>
<sequence>MAPRHDYIADHLKGFPVSKISLLSPYSGLILSIVLIVLFLIRFYVLQSFLLEKFYGEKYTNLDDTNRRGFLNHHIAGATKIIILIVGIYPFGAVAFGQAHFHTPFVPESPVTLGDLLLVCAQLLSGMFIFELTYRVKISPVSVAHHIGSILVAQAAIAISINGDSDSSIEFVLCTVWGAFDIVAEFLPHMALILYRVYPTSHVFLSNLFKIACITTFLGTISETILTMYLFGQLWHRWPLSFKIITPMLHIAFSAAQFHGTRIFYFVWQKQERLLREKRDLEKVEGGDVEDDSREDEEESVDTDLRTETLRN</sequence>
<keyword evidence="4" id="KW-1185">Reference proteome</keyword>
<accession>A0A0C9X5G4</accession>
<keyword evidence="2" id="KW-1133">Transmembrane helix</keyword>
<feature type="transmembrane region" description="Helical" evidence="2">
    <location>
        <begin position="244"/>
        <end position="268"/>
    </location>
</feature>
<feature type="transmembrane region" description="Helical" evidence="2">
    <location>
        <begin position="208"/>
        <end position="232"/>
    </location>
</feature>
<proteinExistence type="predicted"/>
<feature type="compositionally biased region" description="Basic and acidic residues" evidence="1">
    <location>
        <begin position="303"/>
        <end position="312"/>
    </location>
</feature>
<dbReference type="OrthoDB" id="10010954at2759"/>
<evidence type="ECO:0000256" key="2">
    <source>
        <dbReference type="SAM" id="Phobius"/>
    </source>
</evidence>
<keyword evidence="2" id="KW-0472">Membrane</keyword>
<feature type="transmembrane region" description="Helical" evidence="2">
    <location>
        <begin position="26"/>
        <end position="45"/>
    </location>
</feature>
<dbReference type="EMBL" id="KN838629">
    <property type="protein sequence ID" value="KIK00286.1"/>
    <property type="molecule type" value="Genomic_DNA"/>
</dbReference>
<feature type="compositionally biased region" description="Acidic residues" evidence="1">
    <location>
        <begin position="287"/>
        <end position="302"/>
    </location>
</feature>
<feature type="transmembrane region" description="Helical" evidence="2">
    <location>
        <begin position="167"/>
        <end position="187"/>
    </location>
</feature>
<evidence type="ECO:0008006" key="5">
    <source>
        <dbReference type="Google" id="ProtNLM"/>
    </source>
</evidence>
<evidence type="ECO:0000313" key="4">
    <source>
        <dbReference type="Proteomes" id="UP000054477"/>
    </source>
</evidence>
<keyword evidence="2" id="KW-0812">Transmembrane</keyword>
<protein>
    <recommendedName>
        <fullName evidence="5">TLC domain-containing protein</fullName>
    </recommendedName>
</protein>
<evidence type="ECO:0000256" key="1">
    <source>
        <dbReference type="SAM" id="MobiDB-lite"/>
    </source>
</evidence>
<reference evidence="4" key="2">
    <citation type="submission" date="2015-01" db="EMBL/GenBank/DDBJ databases">
        <title>Evolutionary Origins and Diversification of the Mycorrhizal Mutualists.</title>
        <authorList>
            <consortium name="DOE Joint Genome Institute"/>
            <consortium name="Mycorrhizal Genomics Consortium"/>
            <person name="Kohler A."/>
            <person name="Kuo A."/>
            <person name="Nagy L.G."/>
            <person name="Floudas D."/>
            <person name="Copeland A."/>
            <person name="Barry K.W."/>
            <person name="Cichocki N."/>
            <person name="Veneault-Fourrey C."/>
            <person name="LaButti K."/>
            <person name="Lindquist E.A."/>
            <person name="Lipzen A."/>
            <person name="Lundell T."/>
            <person name="Morin E."/>
            <person name="Murat C."/>
            <person name="Riley R."/>
            <person name="Ohm R."/>
            <person name="Sun H."/>
            <person name="Tunlid A."/>
            <person name="Henrissat B."/>
            <person name="Grigoriev I.V."/>
            <person name="Hibbett D.S."/>
            <person name="Martin F."/>
        </authorList>
    </citation>
    <scope>NUCLEOTIDE SEQUENCE [LARGE SCALE GENOMIC DNA]</scope>
    <source>
        <strain evidence="4">LaAM-08-1</strain>
    </source>
</reference>
<feature type="region of interest" description="Disordered" evidence="1">
    <location>
        <begin position="282"/>
        <end position="312"/>
    </location>
</feature>
<dbReference type="AlphaFoldDB" id="A0A0C9X5G4"/>
<reference evidence="3 4" key="1">
    <citation type="submission" date="2014-04" db="EMBL/GenBank/DDBJ databases">
        <authorList>
            <consortium name="DOE Joint Genome Institute"/>
            <person name="Kuo A."/>
            <person name="Kohler A."/>
            <person name="Nagy L.G."/>
            <person name="Floudas D."/>
            <person name="Copeland A."/>
            <person name="Barry K.W."/>
            <person name="Cichocki N."/>
            <person name="Veneault-Fourrey C."/>
            <person name="LaButti K."/>
            <person name="Lindquist E.A."/>
            <person name="Lipzen A."/>
            <person name="Lundell T."/>
            <person name="Morin E."/>
            <person name="Murat C."/>
            <person name="Sun H."/>
            <person name="Tunlid A."/>
            <person name="Henrissat B."/>
            <person name="Grigoriev I.V."/>
            <person name="Hibbett D.S."/>
            <person name="Martin F."/>
            <person name="Nordberg H.P."/>
            <person name="Cantor M.N."/>
            <person name="Hua S.X."/>
        </authorList>
    </citation>
    <scope>NUCLEOTIDE SEQUENCE [LARGE SCALE GENOMIC DNA]</scope>
    <source>
        <strain evidence="3 4">LaAM-08-1</strain>
    </source>
</reference>
<feature type="transmembrane region" description="Helical" evidence="2">
    <location>
        <begin position="116"/>
        <end position="134"/>
    </location>
</feature>